<name>A0A2W5V440_9BACT</name>
<dbReference type="InterPro" id="IPR029063">
    <property type="entry name" value="SAM-dependent_MTases_sf"/>
</dbReference>
<comment type="caution">
    <text evidence="1">The sequence shown here is derived from an EMBL/GenBank/DDBJ whole genome shotgun (WGS) entry which is preliminary data.</text>
</comment>
<gene>
    <name evidence="1" type="ORF">DI536_19820</name>
</gene>
<evidence type="ECO:0000313" key="2">
    <source>
        <dbReference type="Proteomes" id="UP000249061"/>
    </source>
</evidence>
<dbReference type="Proteomes" id="UP000249061">
    <property type="component" value="Unassembled WGS sequence"/>
</dbReference>
<dbReference type="Pfam" id="PF13489">
    <property type="entry name" value="Methyltransf_23"/>
    <property type="match status" value="1"/>
</dbReference>
<reference evidence="1 2" key="1">
    <citation type="submission" date="2017-08" db="EMBL/GenBank/DDBJ databases">
        <title>Infants hospitalized years apart are colonized by the same room-sourced microbial strains.</title>
        <authorList>
            <person name="Brooks B."/>
            <person name="Olm M.R."/>
            <person name="Firek B.A."/>
            <person name="Baker R."/>
            <person name="Thomas B.C."/>
            <person name="Morowitz M.J."/>
            <person name="Banfield J.F."/>
        </authorList>
    </citation>
    <scope>NUCLEOTIDE SEQUENCE [LARGE SCALE GENOMIC DNA]</scope>
    <source>
        <strain evidence="1">S2_003_000_R2_14</strain>
    </source>
</reference>
<dbReference type="Gene3D" id="3.40.50.150">
    <property type="entry name" value="Vaccinia Virus protein VP39"/>
    <property type="match status" value="1"/>
</dbReference>
<accession>A0A2W5V440</accession>
<organism evidence="1 2">
    <name type="scientific">Archangium gephyra</name>
    <dbReference type="NCBI Taxonomy" id="48"/>
    <lineage>
        <taxon>Bacteria</taxon>
        <taxon>Pseudomonadati</taxon>
        <taxon>Myxococcota</taxon>
        <taxon>Myxococcia</taxon>
        <taxon>Myxococcales</taxon>
        <taxon>Cystobacterineae</taxon>
        <taxon>Archangiaceae</taxon>
        <taxon>Archangium</taxon>
    </lineage>
</organism>
<sequence>MGVEVQSFFSACPMCGSSDSREHVSFPQLRFVTCSACGLLYKSHEVPGLAASLSKGYDGGYFEKGRAQYLKRWNHRVAKCRRQLLMCLEFAPHAKSVLDVGSSAGYVLAAGQSLGLHATGIDYASWAAKLGHERGFPTAAASLTHLPFRDGSFDIVTAKHTLEHVPTPKLGLSEIARVLKPGGVAFVVVPDAKHWQLHLRKKSGGYFKPQRLGWQHHVYYDVNTLRTGLEGAGLKVVSDDKAMLRRRLAKGPGAPWEYARVAGLKVWTTFSKVTRLRREIQLMAVKP</sequence>
<dbReference type="AlphaFoldDB" id="A0A2W5V440"/>
<protein>
    <submittedName>
        <fullName evidence="1">Uncharacterized protein</fullName>
    </submittedName>
</protein>
<evidence type="ECO:0000313" key="1">
    <source>
        <dbReference type="EMBL" id="PZR10494.1"/>
    </source>
</evidence>
<proteinExistence type="predicted"/>
<dbReference type="EMBL" id="QFQP01000017">
    <property type="protein sequence ID" value="PZR10494.1"/>
    <property type="molecule type" value="Genomic_DNA"/>
</dbReference>
<dbReference type="SUPFAM" id="SSF53335">
    <property type="entry name" value="S-adenosyl-L-methionine-dependent methyltransferases"/>
    <property type="match status" value="1"/>
</dbReference>
<dbReference type="PANTHER" id="PTHR43861">
    <property type="entry name" value="TRANS-ACONITATE 2-METHYLTRANSFERASE-RELATED"/>
    <property type="match status" value="1"/>
</dbReference>
<dbReference type="CDD" id="cd02440">
    <property type="entry name" value="AdoMet_MTases"/>
    <property type="match status" value="1"/>
</dbReference>